<keyword evidence="2" id="KW-0067">ATP-binding</keyword>
<dbReference type="InterPro" id="IPR025501">
    <property type="entry name" value="MinD_FleN"/>
</dbReference>
<dbReference type="GO" id="GO:0016887">
    <property type="term" value="F:ATP hydrolysis activity"/>
    <property type="evidence" value="ECO:0007669"/>
    <property type="project" value="TreeGrafter"/>
</dbReference>
<gene>
    <name evidence="3" type="ORF">MNB_SM-4-1744</name>
</gene>
<organism evidence="3">
    <name type="scientific">hydrothermal vent metagenome</name>
    <dbReference type="NCBI Taxonomy" id="652676"/>
    <lineage>
        <taxon>unclassified sequences</taxon>
        <taxon>metagenomes</taxon>
        <taxon>ecological metagenomes</taxon>
    </lineage>
</organism>
<dbReference type="EMBL" id="FPHF01000028">
    <property type="protein sequence ID" value="SFV54923.1"/>
    <property type="molecule type" value="Genomic_DNA"/>
</dbReference>
<dbReference type="InterPro" id="IPR050625">
    <property type="entry name" value="ParA/MinD_ATPase"/>
</dbReference>
<dbReference type="GO" id="GO:0005829">
    <property type="term" value="C:cytosol"/>
    <property type="evidence" value="ECO:0007669"/>
    <property type="project" value="TreeGrafter"/>
</dbReference>
<dbReference type="PANTHER" id="PTHR43384:SF4">
    <property type="entry name" value="CELLULOSE BIOSYNTHESIS PROTEIN BCSQ-RELATED"/>
    <property type="match status" value="1"/>
</dbReference>
<dbReference type="Pfam" id="PF10609">
    <property type="entry name" value="ParA"/>
    <property type="match status" value="1"/>
</dbReference>
<dbReference type="AlphaFoldDB" id="A0A1W1BN36"/>
<dbReference type="SUPFAM" id="SSF52540">
    <property type="entry name" value="P-loop containing nucleoside triphosphate hydrolases"/>
    <property type="match status" value="1"/>
</dbReference>
<dbReference type="PANTHER" id="PTHR43384">
    <property type="entry name" value="SEPTUM SITE-DETERMINING PROTEIN MIND HOMOLOG, CHLOROPLASTIC-RELATED"/>
    <property type="match status" value="1"/>
</dbReference>
<evidence type="ECO:0000256" key="1">
    <source>
        <dbReference type="ARBA" id="ARBA00022741"/>
    </source>
</evidence>
<protein>
    <submittedName>
        <fullName evidence="3">Septum site-determining protein MinD</fullName>
    </submittedName>
</protein>
<dbReference type="GO" id="GO:0051782">
    <property type="term" value="P:negative regulation of cell division"/>
    <property type="evidence" value="ECO:0007669"/>
    <property type="project" value="TreeGrafter"/>
</dbReference>
<sequence>MIGHQAQKLEELVASSSNGLKATSKKTRFIAITSGKGGVGKSTISSNLAYALSQKGLNVGIFDADIGLANLDVMFNVKIKKNILHVLKGEATVSDILIPITRNLILIPGESGDEILKYSDLALFERFMEEAKVLDKLDVMIIDTGAGIGEHIQMFLNAADDVIVVTVPDPAAITDAYATIKTIATLRDDVSMIMNQVKNEKEAVGVFEKIKKVANANIKSNLNLQLIGKINADIKVSSCVKQRALFISQYPASQPSRDIEAIVMKILKKLERNVLVSSNESGLSGLFKRLIQHF</sequence>
<dbReference type="Gene3D" id="3.40.50.300">
    <property type="entry name" value="P-loop containing nucleotide triphosphate hydrolases"/>
    <property type="match status" value="1"/>
</dbReference>
<accession>A0A1W1BN36</accession>
<dbReference type="PIRSF" id="PIRSF003092">
    <property type="entry name" value="MinD"/>
    <property type="match status" value="1"/>
</dbReference>
<name>A0A1W1BN36_9ZZZZ</name>
<dbReference type="InterPro" id="IPR027417">
    <property type="entry name" value="P-loop_NTPase"/>
</dbReference>
<evidence type="ECO:0000313" key="3">
    <source>
        <dbReference type="EMBL" id="SFV54923.1"/>
    </source>
</evidence>
<evidence type="ECO:0000256" key="2">
    <source>
        <dbReference type="ARBA" id="ARBA00022840"/>
    </source>
</evidence>
<reference evidence="3" key="1">
    <citation type="submission" date="2016-10" db="EMBL/GenBank/DDBJ databases">
        <authorList>
            <person name="de Groot N.N."/>
        </authorList>
    </citation>
    <scope>NUCLEOTIDE SEQUENCE</scope>
</reference>
<dbReference type="GO" id="GO:0005524">
    <property type="term" value="F:ATP binding"/>
    <property type="evidence" value="ECO:0007669"/>
    <property type="project" value="UniProtKB-KW"/>
</dbReference>
<dbReference type="InterPro" id="IPR033756">
    <property type="entry name" value="YlxH/NBP35"/>
</dbReference>
<keyword evidence="1" id="KW-0547">Nucleotide-binding</keyword>
<proteinExistence type="predicted"/>
<dbReference type="GO" id="GO:0009898">
    <property type="term" value="C:cytoplasmic side of plasma membrane"/>
    <property type="evidence" value="ECO:0007669"/>
    <property type="project" value="TreeGrafter"/>
</dbReference>